<dbReference type="PANTHER" id="PTHR31197:SF2">
    <property type="entry name" value="C2H2-TYPE DOMAIN-CONTAINING PROTEIN"/>
    <property type="match status" value="1"/>
</dbReference>
<dbReference type="OrthoDB" id="1921166at2759"/>
<dbReference type="PANTHER" id="PTHR31197">
    <property type="entry name" value="OS01G0612600 PROTEIN"/>
    <property type="match status" value="1"/>
</dbReference>
<evidence type="ECO:0000313" key="1">
    <source>
        <dbReference type="Proteomes" id="UP000515123"/>
    </source>
</evidence>
<dbReference type="Pfam" id="PF07800">
    <property type="entry name" value="DUF1644"/>
    <property type="match status" value="1"/>
</dbReference>
<dbReference type="Proteomes" id="UP000515123">
    <property type="component" value="Linkage group 25"/>
</dbReference>
<name>A0A6P5E9T5_ANACO</name>
<accession>A0A6P5E9T5</accession>
<reference evidence="2" key="2">
    <citation type="submission" date="2025-08" db="UniProtKB">
        <authorList>
            <consortium name="RefSeq"/>
        </authorList>
    </citation>
    <scope>IDENTIFICATION</scope>
    <source>
        <tissue evidence="2">Leaf</tissue>
    </source>
</reference>
<protein>
    <submittedName>
        <fullName evidence="2">Uncharacterized protein LOC109703638</fullName>
    </submittedName>
</protein>
<organism evidence="1 2">
    <name type="scientific">Ananas comosus</name>
    <name type="common">Pineapple</name>
    <name type="synonym">Ananas ananas</name>
    <dbReference type="NCBI Taxonomy" id="4615"/>
    <lineage>
        <taxon>Eukaryota</taxon>
        <taxon>Viridiplantae</taxon>
        <taxon>Streptophyta</taxon>
        <taxon>Embryophyta</taxon>
        <taxon>Tracheophyta</taxon>
        <taxon>Spermatophyta</taxon>
        <taxon>Magnoliopsida</taxon>
        <taxon>Liliopsida</taxon>
        <taxon>Poales</taxon>
        <taxon>Bromeliaceae</taxon>
        <taxon>Bromelioideae</taxon>
        <taxon>Ananas</taxon>
    </lineage>
</organism>
<evidence type="ECO:0000313" key="2">
    <source>
        <dbReference type="RefSeq" id="XP_020079926.1"/>
    </source>
</evidence>
<proteinExistence type="predicted"/>
<reference evidence="1" key="1">
    <citation type="journal article" date="2015" name="Nat. Genet.">
        <title>The pineapple genome and the evolution of CAM photosynthesis.</title>
        <authorList>
            <person name="Ming R."/>
            <person name="VanBuren R."/>
            <person name="Wai C.M."/>
            <person name="Tang H."/>
            <person name="Schatz M.C."/>
            <person name="Bowers J.E."/>
            <person name="Lyons E."/>
            <person name="Wang M.L."/>
            <person name="Chen J."/>
            <person name="Biggers E."/>
            <person name="Zhang J."/>
            <person name="Huang L."/>
            <person name="Zhang L."/>
            <person name="Miao W."/>
            <person name="Zhang J."/>
            <person name="Ye Z."/>
            <person name="Miao C."/>
            <person name="Lin Z."/>
            <person name="Wang H."/>
            <person name="Zhou H."/>
            <person name="Yim W.C."/>
            <person name="Priest H.D."/>
            <person name="Zheng C."/>
            <person name="Woodhouse M."/>
            <person name="Edger P.P."/>
            <person name="Guyot R."/>
            <person name="Guo H.B."/>
            <person name="Guo H."/>
            <person name="Zheng G."/>
            <person name="Singh R."/>
            <person name="Sharma A."/>
            <person name="Min X."/>
            <person name="Zheng Y."/>
            <person name="Lee H."/>
            <person name="Gurtowski J."/>
            <person name="Sedlazeck F.J."/>
            <person name="Harkess A."/>
            <person name="McKain M.R."/>
            <person name="Liao Z."/>
            <person name="Fang J."/>
            <person name="Liu J."/>
            <person name="Zhang X."/>
            <person name="Zhang Q."/>
            <person name="Hu W."/>
            <person name="Qin Y."/>
            <person name="Wang K."/>
            <person name="Chen L.Y."/>
            <person name="Shirley N."/>
            <person name="Lin Y.R."/>
            <person name="Liu L.Y."/>
            <person name="Hernandez A.G."/>
            <person name="Wright C.L."/>
            <person name="Bulone V."/>
            <person name="Tuskan G.A."/>
            <person name="Heath K."/>
            <person name="Zee F."/>
            <person name="Moore P.H."/>
            <person name="Sunkar R."/>
            <person name="Leebens-Mack J.H."/>
            <person name="Mockler T."/>
            <person name="Bennetzen J.L."/>
            <person name="Freeling M."/>
            <person name="Sankoff D."/>
            <person name="Paterson A.H."/>
            <person name="Zhu X."/>
            <person name="Yang X."/>
            <person name="Smith J.A."/>
            <person name="Cushman J.C."/>
            <person name="Paull R.E."/>
            <person name="Yu Q."/>
        </authorList>
    </citation>
    <scope>NUCLEOTIDE SEQUENCE [LARGE SCALE GENOMIC DNA]</scope>
    <source>
        <strain evidence="1">cv. F153</strain>
    </source>
</reference>
<dbReference type="AlphaFoldDB" id="A0A6P5E9T5"/>
<gene>
    <name evidence="2" type="primary">LOC109703638</name>
</gene>
<keyword evidence="1" id="KW-1185">Reference proteome</keyword>
<dbReference type="RefSeq" id="XP_020079926.1">
    <property type="nucleotide sequence ID" value="XM_020224337.1"/>
</dbReference>
<sequence length="282" mass="32582">MTETKEKHSANTDSLAQRNEWDEATCSICMDHPHNAVLLICTSHDEGCRPFICNTSHRHSNCLDRFRKMIQKSQLCEPNPQERNNVGESGNGIDTLVQNYLNCPLCRGNVTGWTVIKEARHYMDLKVRSCSREFCHFSGNYAELRSHARRAHPAARPADVDASRLRTWRQLELRREHGDVLSAIRSAMPGAIVLGDYVIDIGDEPSEDYHLDDGNGAWWSTLMDHMISNSVSSSRARRTHQHSAVHRNWMEIDGDDYGNLENNETWLPRRRRRFRRSREERS</sequence>
<dbReference type="GeneID" id="109703638"/>
<dbReference type="InterPro" id="IPR012866">
    <property type="entry name" value="DUF1644"/>
</dbReference>